<name>A0A397W4Z2_9GLOM</name>
<evidence type="ECO:0000313" key="2">
    <source>
        <dbReference type="EMBL" id="RIB29744.1"/>
    </source>
</evidence>
<dbReference type="OrthoDB" id="10509646at2759"/>
<dbReference type="Proteomes" id="UP000266673">
    <property type="component" value="Unassembled WGS sequence"/>
</dbReference>
<organism evidence="2 3">
    <name type="scientific">Gigaspora rosea</name>
    <dbReference type="NCBI Taxonomy" id="44941"/>
    <lineage>
        <taxon>Eukaryota</taxon>
        <taxon>Fungi</taxon>
        <taxon>Fungi incertae sedis</taxon>
        <taxon>Mucoromycota</taxon>
        <taxon>Glomeromycotina</taxon>
        <taxon>Glomeromycetes</taxon>
        <taxon>Diversisporales</taxon>
        <taxon>Gigasporaceae</taxon>
        <taxon>Gigaspora</taxon>
    </lineage>
</organism>
<accession>A0A397W4Z2</accession>
<feature type="compositionally biased region" description="Polar residues" evidence="1">
    <location>
        <begin position="390"/>
        <end position="404"/>
    </location>
</feature>
<feature type="region of interest" description="Disordered" evidence="1">
    <location>
        <begin position="328"/>
        <end position="354"/>
    </location>
</feature>
<comment type="caution">
    <text evidence="2">The sequence shown here is derived from an EMBL/GenBank/DDBJ whole genome shotgun (WGS) entry which is preliminary data.</text>
</comment>
<evidence type="ECO:0000256" key="1">
    <source>
        <dbReference type="SAM" id="MobiDB-lite"/>
    </source>
</evidence>
<proteinExistence type="predicted"/>
<dbReference type="AlphaFoldDB" id="A0A397W4Z2"/>
<reference evidence="2 3" key="1">
    <citation type="submission" date="2018-06" db="EMBL/GenBank/DDBJ databases">
        <title>Comparative genomics reveals the genomic features of Rhizophagus irregularis, R. cerebriforme, R. diaphanum and Gigaspora rosea, and their symbiotic lifestyle signature.</title>
        <authorList>
            <person name="Morin E."/>
            <person name="San Clemente H."/>
            <person name="Chen E.C.H."/>
            <person name="De La Providencia I."/>
            <person name="Hainaut M."/>
            <person name="Kuo A."/>
            <person name="Kohler A."/>
            <person name="Murat C."/>
            <person name="Tang N."/>
            <person name="Roy S."/>
            <person name="Loubradou J."/>
            <person name="Henrissat B."/>
            <person name="Grigoriev I.V."/>
            <person name="Corradi N."/>
            <person name="Roux C."/>
            <person name="Martin F.M."/>
        </authorList>
    </citation>
    <scope>NUCLEOTIDE SEQUENCE [LARGE SCALE GENOMIC DNA]</scope>
    <source>
        <strain evidence="2 3">DAOM 194757</strain>
    </source>
</reference>
<evidence type="ECO:0000313" key="3">
    <source>
        <dbReference type="Proteomes" id="UP000266673"/>
    </source>
</evidence>
<gene>
    <name evidence="2" type="ORF">C2G38_2154545</name>
</gene>
<keyword evidence="3" id="KW-1185">Reference proteome</keyword>
<feature type="region of interest" description="Disordered" evidence="1">
    <location>
        <begin position="390"/>
        <end position="434"/>
    </location>
</feature>
<dbReference type="EMBL" id="QKWP01000030">
    <property type="protein sequence ID" value="RIB29744.1"/>
    <property type="molecule type" value="Genomic_DNA"/>
</dbReference>
<protein>
    <submittedName>
        <fullName evidence="2">Uncharacterized protein</fullName>
    </submittedName>
</protein>
<sequence length="434" mass="48955">MEKHNNFSVNLRKFNSEQRRQLFLALIDADLTLPNMLNSEQRCRLYAVLVAIDPTLAEPLLDACSAVRGVINEQNDLRNHAASQFLRGEPLSRQTKGKAKEVIKKKKITNTRAKGLALPPPKKNVQPPIRRRNANHVDIESTSDMDDQDDMNNYDNMDYQDDMNEVNEMFGHTQDFDTSIPLIKATKNVNQTKKEKCLMQSKKKYALSPLKKNTQPSIRRRSNYVSIGSISDQDDTISHAQNSGLVTRNDYDIESTGQNDMDDSDTLASMINTLHDQKIENDDNTQDSDTSVSATNALLPLKSSQSSHSIKKPNINQDTLTPIMSSLKKSLRSSAQRQNGIENTLKQNDTIENNTQSAGILNNTSKINKPKNLQSFQNYNGVEDVFKQNSIVKNNTQGSGTSDSIGKKRKEERKAKEMKARVNKKTKTNENRKK</sequence>